<dbReference type="InterPro" id="IPR051257">
    <property type="entry name" value="Diverse_CBS-Domain"/>
</dbReference>
<dbReference type="EMBL" id="CP026993">
    <property type="protein sequence ID" value="QLH03857.1"/>
    <property type="molecule type" value="Genomic_DNA"/>
</dbReference>
<accession>A0A7D5R2C1</accession>
<dbReference type="PANTHER" id="PTHR43080:SF2">
    <property type="entry name" value="CBS DOMAIN-CONTAINING PROTEIN"/>
    <property type="match status" value="1"/>
</dbReference>
<keyword evidence="1 2" id="KW-0129">CBS domain</keyword>
<protein>
    <submittedName>
        <fullName evidence="4">Signal transduction protein</fullName>
    </submittedName>
</protein>
<gene>
    <name evidence="4" type="ORF">C5F47_07675</name>
</gene>
<dbReference type="KEGG" id="ncl:C5F47_07675"/>
<feature type="domain" description="CBS" evidence="3">
    <location>
        <begin position="13"/>
        <end position="71"/>
    </location>
</feature>
<evidence type="ECO:0000259" key="3">
    <source>
        <dbReference type="PROSITE" id="PS51371"/>
    </source>
</evidence>
<evidence type="ECO:0000256" key="1">
    <source>
        <dbReference type="ARBA" id="ARBA00023122"/>
    </source>
</evidence>
<evidence type="ECO:0000313" key="5">
    <source>
        <dbReference type="Proteomes" id="UP000509771"/>
    </source>
</evidence>
<dbReference type="Proteomes" id="UP000509771">
    <property type="component" value="Chromosome"/>
</dbReference>
<dbReference type="Pfam" id="PF00571">
    <property type="entry name" value="CBS"/>
    <property type="match status" value="2"/>
</dbReference>
<keyword evidence="5" id="KW-1185">Reference proteome</keyword>
<dbReference type="PANTHER" id="PTHR43080">
    <property type="entry name" value="CBS DOMAIN-CONTAINING PROTEIN CBSX3, MITOCHONDRIAL"/>
    <property type="match status" value="1"/>
</dbReference>
<name>A0A7D5R2C1_9ARCH</name>
<feature type="domain" description="CBS" evidence="3">
    <location>
        <begin position="77"/>
        <end position="137"/>
    </location>
</feature>
<dbReference type="AlphaFoldDB" id="A0A7D5R2C1"/>
<dbReference type="Gene3D" id="3.10.580.10">
    <property type="entry name" value="CBS-domain"/>
    <property type="match status" value="1"/>
</dbReference>
<evidence type="ECO:0000256" key="2">
    <source>
        <dbReference type="PROSITE-ProRule" id="PRU00703"/>
    </source>
</evidence>
<sequence length="153" mass="16721">MTNGKTTTIADVMTKSVISVDASITVNEAAKMMEDAKVGAVIVMENNSPVGIVTDRDFSVKVVAHAYQITEPVKQIMSSPLFSINSDEPIRIAADLMHDRGIRKLPVIDNGKVVGIVTATDIVNLLAVSVEEDMRDMYFHSVAKIYTNYSPYN</sequence>
<evidence type="ECO:0000313" key="4">
    <source>
        <dbReference type="EMBL" id="QLH03857.1"/>
    </source>
</evidence>
<reference evidence="4 5" key="1">
    <citation type="submission" date="2018-02" db="EMBL/GenBank/DDBJ databases">
        <title>Complete genome of Nitrosopumilus cobalaminigenes HCA1.</title>
        <authorList>
            <person name="Qin W."/>
            <person name="Zheng Y."/>
            <person name="Stahl D.A."/>
        </authorList>
    </citation>
    <scope>NUCLEOTIDE SEQUENCE [LARGE SCALE GENOMIC DNA]</scope>
    <source>
        <strain evidence="4 5">HCA1</strain>
    </source>
</reference>
<organism evidence="4 5">
    <name type="scientific">Nitrosopumilus cobalaminigenes</name>
    <dbReference type="NCBI Taxonomy" id="1470066"/>
    <lineage>
        <taxon>Archaea</taxon>
        <taxon>Nitrososphaerota</taxon>
        <taxon>Nitrososphaeria</taxon>
        <taxon>Nitrosopumilales</taxon>
        <taxon>Nitrosopumilaceae</taxon>
        <taxon>Nitrosopumilus</taxon>
    </lineage>
</organism>
<dbReference type="SMART" id="SM00116">
    <property type="entry name" value="CBS"/>
    <property type="match status" value="2"/>
</dbReference>
<dbReference type="GeneID" id="56059931"/>
<dbReference type="PROSITE" id="PS51371">
    <property type="entry name" value="CBS"/>
    <property type="match status" value="2"/>
</dbReference>
<proteinExistence type="predicted"/>
<dbReference type="RefSeq" id="WP_179361826.1">
    <property type="nucleotide sequence ID" value="NZ_CP026993.1"/>
</dbReference>
<dbReference type="SUPFAM" id="SSF54631">
    <property type="entry name" value="CBS-domain pair"/>
    <property type="match status" value="1"/>
</dbReference>
<dbReference type="InterPro" id="IPR000644">
    <property type="entry name" value="CBS_dom"/>
</dbReference>
<dbReference type="OrthoDB" id="43333at2157"/>
<dbReference type="InterPro" id="IPR046342">
    <property type="entry name" value="CBS_dom_sf"/>
</dbReference>